<keyword evidence="3 10" id="KW-0812">Transmembrane</keyword>
<dbReference type="Pfam" id="PF00153">
    <property type="entry name" value="Mito_carr"/>
    <property type="match status" value="3"/>
</dbReference>
<feature type="repeat" description="Solcar" evidence="11">
    <location>
        <begin position="116"/>
        <end position="200"/>
    </location>
</feature>
<dbReference type="GO" id="GO:0005743">
    <property type="term" value="C:mitochondrial inner membrane"/>
    <property type="evidence" value="ECO:0007669"/>
    <property type="project" value="UniProtKB-SubCell"/>
</dbReference>
<dbReference type="OrthoDB" id="1924968at2759"/>
<evidence type="ECO:0000256" key="6">
    <source>
        <dbReference type="ARBA" id="ARBA00022989"/>
    </source>
</evidence>
<reference evidence="12 13" key="1">
    <citation type="journal article" date="2018" name="Gigascience">
        <title>Genomes of trombidid mites reveal novel predicted allergens and laterally-transferred genes associated with secondary metabolism.</title>
        <authorList>
            <person name="Dong X."/>
            <person name="Chaisiri K."/>
            <person name="Xia D."/>
            <person name="Armstrong S.D."/>
            <person name="Fang Y."/>
            <person name="Donnelly M.J."/>
            <person name="Kadowaki T."/>
            <person name="McGarry J.W."/>
            <person name="Darby A.C."/>
            <person name="Makepeace B.L."/>
        </authorList>
    </citation>
    <scope>NUCLEOTIDE SEQUENCE [LARGE SCALE GENOMIC DNA]</scope>
    <source>
        <strain evidence="12">UoL-UT</strain>
    </source>
</reference>
<evidence type="ECO:0000256" key="9">
    <source>
        <dbReference type="ARBA" id="ARBA00034060"/>
    </source>
</evidence>
<name>A0A443S2J0_9ACAR</name>
<keyword evidence="7 10" id="KW-0496">Mitochondrion</keyword>
<dbReference type="PRINTS" id="PR00926">
    <property type="entry name" value="MITOCARRIER"/>
</dbReference>
<evidence type="ECO:0000256" key="11">
    <source>
        <dbReference type="PROSITE-ProRule" id="PRU00282"/>
    </source>
</evidence>
<comment type="similarity">
    <text evidence="10">Belongs to the mitochondrial carrier (TC 2.A.29) family. SLC25A38 subfamily.</text>
</comment>
<evidence type="ECO:0000256" key="8">
    <source>
        <dbReference type="ARBA" id="ARBA00023136"/>
    </source>
</evidence>
<evidence type="ECO:0000256" key="5">
    <source>
        <dbReference type="ARBA" id="ARBA00022792"/>
    </source>
</evidence>
<dbReference type="PANTHER" id="PTHR46181">
    <property type="entry name" value="MITOCHONDRIAL GLYCINE TRANSPORTER"/>
    <property type="match status" value="1"/>
</dbReference>
<keyword evidence="6 10" id="KW-1133">Transmembrane helix</keyword>
<keyword evidence="13" id="KW-1185">Reference proteome</keyword>
<dbReference type="PROSITE" id="PS50920">
    <property type="entry name" value="SOLCAR"/>
    <property type="match status" value="3"/>
</dbReference>
<evidence type="ECO:0000256" key="4">
    <source>
        <dbReference type="ARBA" id="ARBA00022737"/>
    </source>
</evidence>
<evidence type="ECO:0000256" key="2">
    <source>
        <dbReference type="ARBA" id="ARBA00022448"/>
    </source>
</evidence>
<accession>A0A443S2J0</accession>
<comment type="catalytic activity">
    <reaction evidence="9 10">
        <text>glycine(in) = glycine(out)</text>
        <dbReference type="Rhea" id="RHEA:70715"/>
        <dbReference type="ChEBI" id="CHEBI:57305"/>
    </reaction>
</comment>
<evidence type="ECO:0000256" key="7">
    <source>
        <dbReference type="ARBA" id="ARBA00023128"/>
    </source>
</evidence>
<evidence type="ECO:0000313" key="13">
    <source>
        <dbReference type="Proteomes" id="UP000288716"/>
    </source>
</evidence>
<protein>
    <recommendedName>
        <fullName evidence="10">Mitochondrial glycine transporter</fullName>
    </recommendedName>
    <alternativeName>
        <fullName evidence="10">Solute carrier family 25 member 38 homolog</fullName>
    </alternativeName>
</protein>
<sequence length="306" mass="34115">MSFSTYFQFFGDNSKLITGFANQHPVIKSFLIGSVSGTSSTLLFQPFELIKTRMQNASASGKRRMMPLIIDVVRKEHVAGLWKGTVPSLVRCVPGVGLYFSTMSWMQTYLLQSQRPNALEAILMGVAARSFAGCLLMPFTVIKTRYESGLFQYTNVTEAVRVIYTTEGMRSLFRGLTPTLLRDAPFSGLYYMFYSQLKRIVEPTGSSQPLIQIPADLQAVSIFACGLSAGLLASLVTHPADVLKTKMQLHPQGFSNIFHVASIITREEGLRVLFAGVVPRMMRRTLMATMAWTFYESLMQNVGLKK</sequence>
<dbReference type="SUPFAM" id="SSF103506">
    <property type="entry name" value="Mitochondrial carrier"/>
    <property type="match status" value="1"/>
</dbReference>
<dbReference type="PANTHER" id="PTHR46181:SF3">
    <property type="entry name" value="MITOCHONDRIAL GLYCINE TRANSPORTER"/>
    <property type="match status" value="1"/>
</dbReference>
<organism evidence="12 13">
    <name type="scientific">Leptotrombidium deliense</name>
    <dbReference type="NCBI Taxonomy" id="299467"/>
    <lineage>
        <taxon>Eukaryota</taxon>
        <taxon>Metazoa</taxon>
        <taxon>Ecdysozoa</taxon>
        <taxon>Arthropoda</taxon>
        <taxon>Chelicerata</taxon>
        <taxon>Arachnida</taxon>
        <taxon>Acari</taxon>
        <taxon>Acariformes</taxon>
        <taxon>Trombidiformes</taxon>
        <taxon>Prostigmata</taxon>
        <taxon>Anystina</taxon>
        <taxon>Parasitengona</taxon>
        <taxon>Trombiculoidea</taxon>
        <taxon>Trombiculidae</taxon>
        <taxon>Leptotrombidium</taxon>
    </lineage>
</organism>
<dbReference type="InterPro" id="IPR030847">
    <property type="entry name" value="Hem25/SLC25A38"/>
</dbReference>
<gene>
    <name evidence="12" type="ORF">B4U80_03144</name>
</gene>
<keyword evidence="2 10" id="KW-0813">Transport</keyword>
<dbReference type="InterPro" id="IPR002067">
    <property type="entry name" value="MCP"/>
</dbReference>
<dbReference type="EMBL" id="NCKV01011010">
    <property type="protein sequence ID" value="RWS21752.1"/>
    <property type="molecule type" value="Genomic_DNA"/>
</dbReference>
<dbReference type="STRING" id="299467.A0A443S2J0"/>
<dbReference type="HAMAP" id="MF_03064">
    <property type="entry name" value="SLC25A38"/>
    <property type="match status" value="1"/>
</dbReference>
<dbReference type="GO" id="GO:1904983">
    <property type="term" value="P:glycine import into mitochondrion"/>
    <property type="evidence" value="ECO:0007669"/>
    <property type="project" value="UniProtKB-UniRule"/>
</dbReference>
<feature type="repeat" description="Solcar" evidence="11">
    <location>
        <begin position="24"/>
        <end position="109"/>
    </location>
</feature>
<dbReference type="InterPro" id="IPR023395">
    <property type="entry name" value="MCP_dom_sf"/>
</dbReference>
<keyword evidence="5 10" id="KW-0999">Mitochondrion inner membrane</keyword>
<evidence type="ECO:0000313" key="12">
    <source>
        <dbReference type="EMBL" id="RWS21752.1"/>
    </source>
</evidence>
<proteinExistence type="inferred from homology"/>
<feature type="repeat" description="Solcar" evidence="11">
    <location>
        <begin position="217"/>
        <end position="301"/>
    </location>
</feature>
<comment type="caution">
    <text evidence="12">The sequence shown here is derived from an EMBL/GenBank/DDBJ whole genome shotgun (WGS) entry which is preliminary data.</text>
</comment>
<keyword evidence="8 10" id="KW-0472">Membrane</keyword>
<dbReference type="VEuPathDB" id="VectorBase:LDEU010288"/>
<dbReference type="Proteomes" id="UP000288716">
    <property type="component" value="Unassembled WGS sequence"/>
</dbReference>
<dbReference type="GO" id="GO:0015187">
    <property type="term" value="F:glycine transmembrane transporter activity"/>
    <property type="evidence" value="ECO:0007669"/>
    <property type="project" value="UniProtKB-UniRule"/>
</dbReference>
<dbReference type="InterPro" id="IPR018108">
    <property type="entry name" value="MCP_transmembrane"/>
</dbReference>
<evidence type="ECO:0000256" key="10">
    <source>
        <dbReference type="HAMAP-Rule" id="MF_03064"/>
    </source>
</evidence>
<keyword evidence="4 10" id="KW-0677">Repeat</keyword>
<evidence type="ECO:0000256" key="1">
    <source>
        <dbReference type="ARBA" id="ARBA00004141"/>
    </source>
</evidence>
<evidence type="ECO:0000256" key="3">
    <source>
        <dbReference type="ARBA" id="ARBA00022692"/>
    </source>
</evidence>
<comment type="function">
    <text evidence="10">Mitochondrial glycine transporter that imports glycine into the mitochondrial matrix. Plays an important role in providing glycine for the first enzymatic step in heme biosynthesis, the condensation of glycine with succinyl-CoA to produce 5-aminolevulinate (ALA) in the miochondrial matrix.</text>
</comment>
<dbReference type="Gene3D" id="1.50.40.10">
    <property type="entry name" value="Mitochondrial carrier domain"/>
    <property type="match status" value="2"/>
</dbReference>
<dbReference type="AlphaFoldDB" id="A0A443S2J0"/>
<comment type="subcellular location">
    <subcellularLocation>
        <location evidence="1">Membrane</location>
        <topology evidence="1">Multi-pass membrane protein</topology>
    </subcellularLocation>
    <subcellularLocation>
        <location evidence="10">Mitochondrion inner membrane</location>
        <topology evidence="10">Multi-pass membrane protein</topology>
    </subcellularLocation>
</comment>